<dbReference type="Proteomes" id="UP000027142">
    <property type="component" value="Chromosome"/>
</dbReference>
<keyword evidence="9" id="KW-0080">Bacteriocin transport</keyword>
<dbReference type="PROSITE" id="PS50990">
    <property type="entry name" value="PEPTIDASE_C39"/>
    <property type="match status" value="1"/>
</dbReference>
<feature type="domain" description="ABC transporter" evidence="11">
    <location>
        <begin position="484"/>
        <end position="716"/>
    </location>
</feature>
<evidence type="ECO:0000259" key="12">
    <source>
        <dbReference type="PROSITE" id="PS50929"/>
    </source>
</evidence>
<keyword evidence="6" id="KW-0813">Transport</keyword>
<feature type="domain" description="Peptidase C39" evidence="13">
    <location>
        <begin position="9"/>
        <end position="136"/>
    </location>
</feature>
<dbReference type="GO" id="GO:0003697">
    <property type="term" value="F:single-stranded DNA binding"/>
    <property type="evidence" value="ECO:0007669"/>
    <property type="project" value="InterPro"/>
</dbReference>
<accession>A0A060LX63</accession>
<dbReference type="AlphaFoldDB" id="A0A060LX63"/>
<evidence type="ECO:0000256" key="1">
    <source>
        <dbReference type="ARBA" id="ARBA00004651"/>
    </source>
</evidence>
<dbReference type="Pfam" id="PF00005">
    <property type="entry name" value="ABC_tran"/>
    <property type="match status" value="1"/>
</dbReference>
<evidence type="ECO:0000313" key="15">
    <source>
        <dbReference type="Proteomes" id="UP000027142"/>
    </source>
</evidence>
<dbReference type="eggNOG" id="COG2274">
    <property type="taxonomic scope" value="Bacteria"/>
</dbReference>
<keyword evidence="4" id="KW-0378">Hydrolase</keyword>
<organism evidence="14 15">
    <name type="scientific">Shouchella lehensis G1</name>
    <dbReference type="NCBI Taxonomy" id="1246626"/>
    <lineage>
        <taxon>Bacteria</taxon>
        <taxon>Bacillati</taxon>
        <taxon>Bacillota</taxon>
        <taxon>Bacilli</taxon>
        <taxon>Bacillales</taxon>
        <taxon>Bacillaceae</taxon>
        <taxon>Shouchella</taxon>
    </lineage>
</organism>
<proteinExistence type="predicted"/>
<feature type="transmembrane region" description="Helical" evidence="10">
    <location>
        <begin position="400"/>
        <end position="417"/>
    </location>
</feature>
<dbReference type="Gene3D" id="3.40.50.300">
    <property type="entry name" value="P-loop containing nucleotide triphosphate hydrolases"/>
    <property type="match status" value="1"/>
</dbReference>
<evidence type="ECO:0000256" key="7">
    <source>
        <dbReference type="ARBA" id="ARBA00022989"/>
    </source>
</evidence>
<dbReference type="PATRIC" id="fig|1246626.3.peg.1775"/>
<dbReference type="InterPro" id="IPR039421">
    <property type="entry name" value="Type_1_exporter"/>
</dbReference>
<evidence type="ECO:0000256" key="4">
    <source>
        <dbReference type="ARBA" id="ARBA00022807"/>
    </source>
</evidence>
<evidence type="ECO:0000259" key="13">
    <source>
        <dbReference type="PROSITE" id="PS50990"/>
    </source>
</evidence>
<evidence type="ECO:0000256" key="2">
    <source>
        <dbReference type="ARBA" id="ARBA00022692"/>
    </source>
</evidence>
<comment type="subcellular location">
    <subcellularLocation>
        <location evidence="1">Cell membrane</location>
        <topology evidence="1">Multi-pass membrane protein</topology>
    </subcellularLocation>
</comment>
<feature type="transmembrane region" description="Helical" evidence="10">
    <location>
        <begin position="281"/>
        <end position="301"/>
    </location>
</feature>
<evidence type="ECO:0000256" key="6">
    <source>
        <dbReference type="ARBA" id="ARBA00022927"/>
    </source>
</evidence>
<keyword evidence="2 10" id="KW-0812">Transmembrane</keyword>
<evidence type="ECO:0000256" key="9">
    <source>
        <dbReference type="ARBA" id="ARBA00043264"/>
    </source>
</evidence>
<dbReference type="SUPFAM" id="SSF52540">
    <property type="entry name" value="P-loop containing nucleoside triphosphate hydrolases"/>
    <property type="match status" value="1"/>
</dbReference>
<keyword evidence="8 10" id="KW-0472">Membrane</keyword>
<evidence type="ECO:0000259" key="11">
    <source>
        <dbReference type="PROSITE" id="PS50893"/>
    </source>
</evidence>
<dbReference type="PROSITE" id="PS50929">
    <property type="entry name" value="ABC_TM1F"/>
    <property type="match status" value="1"/>
</dbReference>
<dbReference type="GO" id="GO:0005524">
    <property type="term" value="F:ATP binding"/>
    <property type="evidence" value="ECO:0007669"/>
    <property type="project" value="UniProtKB-KW"/>
</dbReference>
<keyword evidence="5" id="KW-0067">ATP-binding</keyword>
<dbReference type="GO" id="GO:0015031">
    <property type="term" value="P:protein transport"/>
    <property type="evidence" value="ECO:0007669"/>
    <property type="project" value="UniProtKB-KW"/>
</dbReference>
<keyword evidence="4" id="KW-0788">Thiol protease</keyword>
<dbReference type="GO" id="GO:0006281">
    <property type="term" value="P:DNA repair"/>
    <property type="evidence" value="ECO:0007669"/>
    <property type="project" value="InterPro"/>
</dbReference>
<feature type="transmembrane region" description="Helical" evidence="10">
    <location>
        <begin position="203"/>
        <end position="227"/>
    </location>
</feature>
<dbReference type="Gene3D" id="3.90.70.10">
    <property type="entry name" value="Cysteine proteinases"/>
    <property type="match status" value="1"/>
</dbReference>
<dbReference type="Pfam" id="PF03412">
    <property type="entry name" value="Peptidase_C39"/>
    <property type="match status" value="1"/>
</dbReference>
<dbReference type="InterPro" id="IPR027417">
    <property type="entry name" value="P-loop_NTPase"/>
</dbReference>
<dbReference type="GO" id="GO:0005886">
    <property type="term" value="C:plasma membrane"/>
    <property type="evidence" value="ECO:0007669"/>
    <property type="project" value="UniProtKB-SubCell"/>
</dbReference>
<dbReference type="Gene3D" id="1.20.1560.10">
    <property type="entry name" value="ABC transporter type 1, transmembrane domain"/>
    <property type="match status" value="1"/>
</dbReference>
<feature type="transmembrane region" description="Helical" evidence="10">
    <location>
        <begin position="169"/>
        <end position="191"/>
    </location>
</feature>
<dbReference type="GO" id="GO:0006508">
    <property type="term" value="P:proteolysis"/>
    <property type="evidence" value="ECO:0007669"/>
    <property type="project" value="InterPro"/>
</dbReference>
<dbReference type="KEGG" id="ble:BleG1_1782"/>
<dbReference type="STRING" id="1246626.BleG1_1782"/>
<dbReference type="GO" id="GO:0008234">
    <property type="term" value="F:cysteine-type peptidase activity"/>
    <property type="evidence" value="ECO:0007669"/>
    <property type="project" value="UniProtKB-KW"/>
</dbReference>
<dbReference type="InterPro" id="IPR003439">
    <property type="entry name" value="ABC_transporter-like_ATP-bd"/>
</dbReference>
<dbReference type="HOGENOM" id="CLU_000604_84_3_9"/>
<dbReference type="PANTHER" id="PTHR24221:SF654">
    <property type="entry name" value="ATP-BINDING CASSETTE SUB-FAMILY B MEMBER 6"/>
    <property type="match status" value="1"/>
</dbReference>
<name>A0A060LX63_9BACI</name>
<keyword evidence="15" id="KW-1185">Reference proteome</keyword>
<dbReference type="PROSITE" id="PS50893">
    <property type="entry name" value="ABC_TRANSPORTER_2"/>
    <property type="match status" value="1"/>
</dbReference>
<dbReference type="GO" id="GO:0140359">
    <property type="term" value="F:ABC-type transporter activity"/>
    <property type="evidence" value="ECO:0007669"/>
    <property type="project" value="InterPro"/>
</dbReference>
<sequence>MKSKYFTKQLEENDCGPASVSMLLKYMWGTEITLAQLKILLFTNKNGTTFLGMKKGLEKMGVESNVFKCVSSLEALNELDYPCITQISGGGQENHFVTLFKLTKKHVYIGNPLKNQIEKVKIDTFLSMWIPFVLEIHKVTDNKKMMAYSSMESRKNNSIFKSLYKIKKLIILSWVLSIIVYSLTVYLAGMFSTYFDVIIPNAAVGLIVSVTVIYLLAVVIQFIIGYFNSILSIKSNNAVDKDLVENLVSNYFAQSYTFTEKFVSGELITRFTNISDIRTRYLFFVQTLPLDALAIIITFVILFRINFYLSLLAFIPIIIFFLLLFLSKNRYENLSYDLFEQQEYLNTELIESVDNIESIKNYNIAKRMKEKMIKRLDELYAIREKFMSFDQFQNLTKDSIIKLFNICFFAFGSYLVINDNLASGMLLMFNSLVSNVFNPFVNLTTIQATLHQGRVATLRYEDIVNSVVESSENDTKLENKIDTIRIRDLSYSFNPSSHVLHNISFEIKQGEKIALVGSSGSGKSTLAKLLAGYYKPEKGEILVNHLNINEISQESLLKKILYIPQDIQIFNDTILNNILLYRDIDFEDVQKVSKLVGFDEIVEMMPDGYGTVIGSKGVELSMGQQQMLNITRYILSPPDVLILDEITNGLDVVRRNRIKQILINSTITVIFITHDLDLATSCDKIYSLNEEGMNVITSKSDENLAQTIMNSLEKGR</sequence>
<keyword evidence="7 10" id="KW-1133">Transmembrane helix</keyword>
<reference evidence="14 15" key="1">
    <citation type="journal article" date="2014" name="Gene">
        <title>A comparative genomic analysis of the alkalitolerant soil bacterium Bacillus lehensis G1.</title>
        <authorList>
            <person name="Noor Y.M."/>
            <person name="Samsulrizal N.H."/>
            <person name="Jema'on N.A."/>
            <person name="Low K.O."/>
            <person name="Ramli A.N."/>
            <person name="Alias N.I."/>
            <person name="Damis S.I."/>
            <person name="Fuzi S.F."/>
            <person name="Isa M.N."/>
            <person name="Murad A.M."/>
            <person name="Raih M.F."/>
            <person name="Bakar F.D."/>
            <person name="Najimudin N."/>
            <person name="Mahadi N.M."/>
            <person name="Illias R.M."/>
        </authorList>
    </citation>
    <scope>NUCLEOTIDE SEQUENCE [LARGE SCALE GENOMIC DNA]</scope>
    <source>
        <strain evidence="14 15">G1</strain>
    </source>
</reference>
<evidence type="ECO:0000256" key="3">
    <source>
        <dbReference type="ARBA" id="ARBA00022741"/>
    </source>
</evidence>
<evidence type="ECO:0000256" key="5">
    <source>
        <dbReference type="ARBA" id="ARBA00022840"/>
    </source>
</evidence>
<dbReference type="InterPro" id="IPR005074">
    <property type="entry name" value="Peptidase_C39"/>
</dbReference>
<dbReference type="OrthoDB" id="9785080at2"/>
<dbReference type="InterPro" id="IPR036640">
    <property type="entry name" value="ABC1_TM_sf"/>
</dbReference>
<protein>
    <submittedName>
        <fullName evidence="14">ABC transporter</fullName>
    </submittedName>
</protein>
<evidence type="ECO:0000313" key="14">
    <source>
        <dbReference type="EMBL" id="AIC94360.1"/>
    </source>
</evidence>
<evidence type="ECO:0000256" key="8">
    <source>
        <dbReference type="ARBA" id="ARBA00023136"/>
    </source>
</evidence>
<dbReference type="PROSITE" id="PS00618">
    <property type="entry name" value="RECF_2"/>
    <property type="match status" value="1"/>
</dbReference>
<feature type="transmembrane region" description="Helical" evidence="10">
    <location>
        <begin position="307"/>
        <end position="326"/>
    </location>
</feature>
<gene>
    <name evidence="14" type="ORF">BleG1_1782</name>
</gene>
<dbReference type="Pfam" id="PF00664">
    <property type="entry name" value="ABC_membrane"/>
    <property type="match status" value="1"/>
</dbReference>
<feature type="domain" description="ABC transmembrane type-1" evidence="12">
    <location>
        <begin position="175"/>
        <end position="452"/>
    </location>
</feature>
<keyword evidence="3" id="KW-0547">Nucleotide-binding</keyword>
<keyword evidence="4" id="KW-0645">Protease</keyword>
<dbReference type="SMART" id="SM00382">
    <property type="entry name" value="AAA"/>
    <property type="match status" value="1"/>
</dbReference>
<dbReference type="EMBL" id="CP003923">
    <property type="protein sequence ID" value="AIC94360.1"/>
    <property type="molecule type" value="Genomic_DNA"/>
</dbReference>
<dbReference type="PANTHER" id="PTHR24221">
    <property type="entry name" value="ATP-BINDING CASSETTE SUB-FAMILY B"/>
    <property type="match status" value="1"/>
</dbReference>
<dbReference type="SUPFAM" id="SSF90123">
    <property type="entry name" value="ABC transporter transmembrane region"/>
    <property type="match status" value="1"/>
</dbReference>
<evidence type="ECO:0000256" key="10">
    <source>
        <dbReference type="SAM" id="Phobius"/>
    </source>
</evidence>
<dbReference type="InterPro" id="IPR018078">
    <property type="entry name" value="DNA-binding_RecF_CS"/>
</dbReference>
<dbReference type="GO" id="GO:0034040">
    <property type="term" value="F:ATPase-coupled lipid transmembrane transporter activity"/>
    <property type="evidence" value="ECO:0007669"/>
    <property type="project" value="TreeGrafter"/>
</dbReference>
<keyword evidence="6" id="KW-0653">Protein transport</keyword>
<dbReference type="RefSeq" id="WP_038479638.1">
    <property type="nucleotide sequence ID" value="NZ_CP003923.1"/>
</dbReference>
<dbReference type="InterPro" id="IPR003593">
    <property type="entry name" value="AAA+_ATPase"/>
</dbReference>
<dbReference type="GO" id="GO:0043213">
    <property type="term" value="P:bacteriocin transport"/>
    <property type="evidence" value="ECO:0007669"/>
    <property type="project" value="UniProtKB-KW"/>
</dbReference>
<dbReference type="GO" id="GO:0016887">
    <property type="term" value="F:ATP hydrolysis activity"/>
    <property type="evidence" value="ECO:0007669"/>
    <property type="project" value="InterPro"/>
</dbReference>
<dbReference type="InterPro" id="IPR011527">
    <property type="entry name" value="ABC1_TM_dom"/>
</dbReference>